<keyword evidence="3" id="KW-0813">Transport</keyword>
<dbReference type="EMBL" id="CP045119">
    <property type="protein sequence ID" value="QIN81240.1"/>
    <property type="molecule type" value="Genomic_DNA"/>
</dbReference>
<feature type="transmembrane region" description="Helical" evidence="8">
    <location>
        <begin position="268"/>
        <end position="290"/>
    </location>
</feature>
<keyword evidence="5 8" id="KW-0812">Transmembrane</keyword>
<sequence length="415" mass="44482">MLPGLDAHTRVEWGCDLVPGEPGKMKRGGMFGALRRALGRGARTRPAAAERPTGGEPTPIYVSARVLVGIIALAVVALALVLYAAPTVPIVALGGMALAIVLSFPVRALSHLMPRPAAILVTVLGLLGLFALGLFYLVPLLIEQLRELVVRVPTIANQANRLLLDVIGFLDERQLLPSSNPEEFGERIVNDLFDRVQSLTENVLRGLFGLIPRAFGFGVALFGVLFVGVYLLADVRKVKAAYLRATPRAYRRDFRDLWNAFGESLSRYLGGLAVVVVIQGALASFALYMLDVPYAILLGAWVSATAIIPYLGAFLGGIPAVIVAAVFEDATPTIESTTTRVILVIVVYTLIQQLEGNFLTPRIQGNALHVHPVLVLLAVIGGGELAGLAGVVFAVPAVAVLRVFFDFLRVRLKTN</sequence>
<evidence type="ECO:0000256" key="8">
    <source>
        <dbReference type="SAM" id="Phobius"/>
    </source>
</evidence>
<evidence type="ECO:0000313" key="10">
    <source>
        <dbReference type="Proteomes" id="UP000501452"/>
    </source>
</evidence>
<organism evidence="9 10">
    <name type="scientific">Rubrobacter tropicus</name>
    <dbReference type="NCBI Taxonomy" id="2653851"/>
    <lineage>
        <taxon>Bacteria</taxon>
        <taxon>Bacillati</taxon>
        <taxon>Actinomycetota</taxon>
        <taxon>Rubrobacteria</taxon>
        <taxon>Rubrobacterales</taxon>
        <taxon>Rubrobacteraceae</taxon>
        <taxon>Rubrobacter</taxon>
    </lineage>
</organism>
<evidence type="ECO:0000256" key="7">
    <source>
        <dbReference type="ARBA" id="ARBA00023136"/>
    </source>
</evidence>
<feature type="transmembrane region" description="Helical" evidence="8">
    <location>
        <begin position="117"/>
        <end position="138"/>
    </location>
</feature>
<feature type="transmembrane region" description="Helical" evidence="8">
    <location>
        <begin position="90"/>
        <end position="110"/>
    </location>
</feature>
<gene>
    <name evidence="9" type="ORF">GBA63_00365</name>
</gene>
<dbReference type="KEGG" id="rub:GBA63_00365"/>
<keyword evidence="10" id="KW-1185">Reference proteome</keyword>
<evidence type="ECO:0000313" key="9">
    <source>
        <dbReference type="EMBL" id="QIN81240.1"/>
    </source>
</evidence>
<comment type="subcellular location">
    <subcellularLocation>
        <location evidence="1">Cell membrane</location>
        <topology evidence="1">Multi-pass membrane protein</topology>
    </subcellularLocation>
</comment>
<evidence type="ECO:0000256" key="2">
    <source>
        <dbReference type="ARBA" id="ARBA00009773"/>
    </source>
</evidence>
<evidence type="ECO:0000256" key="3">
    <source>
        <dbReference type="ARBA" id="ARBA00022448"/>
    </source>
</evidence>
<evidence type="ECO:0000256" key="1">
    <source>
        <dbReference type="ARBA" id="ARBA00004651"/>
    </source>
</evidence>
<dbReference type="GO" id="GO:0055085">
    <property type="term" value="P:transmembrane transport"/>
    <property type="evidence" value="ECO:0007669"/>
    <property type="project" value="TreeGrafter"/>
</dbReference>
<keyword evidence="7 8" id="KW-0472">Membrane</keyword>
<dbReference type="PANTHER" id="PTHR21716:SF53">
    <property type="entry name" value="PERMEASE PERM-RELATED"/>
    <property type="match status" value="1"/>
</dbReference>
<feature type="transmembrane region" description="Helical" evidence="8">
    <location>
        <begin position="296"/>
        <end position="325"/>
    </location>
</feature>
<evidence type="ECO:0000256" key="4">
    <source>
        <dbReference type="ARBA" id="ARBA00022475"/>
    </source>
</evidence>
<feature type="transmembrane region" description="Helical" evidence="8">
    <location>
        <begin position="214"/>
        <end position="233"/>
    </location>
</feature>
<feature type="transmembrane region" description="Helical" evidence="8">
    <location>
        <begin position="374"/>
        <end position="405"/>
    </location>
</feature>
<accession>A0A6G8Q472</accession>
<keyword evidence="4" id="KW-1003">Cell membrane</keyword>
<keyword evidence="6 8" id="KW-1133">Transmembrane helix</keyword>
<name>A0A6G8Q472_9ACTN</name>
<dbReference type="GO" id="GO:0005886">
    <property type="term" value="C:plasma membrane"/>
    <property type="evidence" value="ECO:0007669"/>
    <property type="project" value="UniProtKB-SubCell"/>
</dbReference>
<feature type="transmembrane region" description="Helical" evidence="8">
    <location>
        <begin position="66"/>
        <end position="84"/>
    </location>
</feature>
<dbReference type="AlphaFoldDB" id="A0A6G8Q472"/>
<protein>
    <submittedName>
        <fullName evidence="9">AI-2E family transporter</fullName>
    </submittedName>
</protein>
<feature type="transmembrane region" description="Helical" evidence="8">
    <location>
        <begin position="337"/>
        <end position="354"/>
    </location>
</feature>
<evidence type="ECO:0000256" key="6">
    <source>
        <dbReference type="ARBA" id="ARBA00022989"/>
    </source>
</evidence>
<reference evidence="9 10" key="1">
    <citation type="submission" date="2019-10" db="EMBL/GenBank/DDBJ databases">
        <title>Rubrobacter sp nov SCSIO 52090 isolated from a deep-sea sediment in the South China Sea.</title>
        <authorList>
            <person name="Chen R.W."/>
        </authorList>
    </citation>
    <scope>NUCLEOTIDE SEQUENCE [LARGE SCALE GENOMIC DNA]</scope>
    <source>
        <strain evidence="9 10">SCSIO 52909</strain>
    </source>
</reference>
<dbReference type="Proteomes" id="UP000501452">
    <property type="component" value="Chromosome"/>
</dbReference>
<dbReference type="InterPro" id="IPR002549">
    <property type="entry name" value="AI-2E-like"/>
</dbReference>
<evidence type="ECO:0000256" key="5">
    <source>
        <dbReference type="ARBA" id="ARBA00022692"/>
    </source>
</evidence>
<dbReference type="Pfam" id="PF01594">
    <property type="entry name" value="AI-2E_transport"/>
    <property type="match status" value="1"/>
</dbReference>
<dbReference type="PANTHER" id="PTHR21716">
    <property type="entry name" value="TRANSMEMBRANE PROTEIN"/>
    <property type="match status" value="1"/>
</dbReference>
<comment type="similarity">
    <text evidence="2">Belongs to the autoinducer-2 exporter (AI-2E) (TC 2.A.86) family.</text>
</comment>
<proteinExistence type="inferred from homology"/>